<gene>
    <name evidence="4" type="ORF">MGAL_10B059044</name>
</gene>
<comment type="caution">
    <text evidence="4">The sequence shown here is derived from an EMBL/GenBank/DDBJ whole genome shotgun (WGS) entry which is preliminary data.</text>
</comment>
<keyword evidence="5" id="KW-1185">Reference proteome</keyword>
<dbReference type="OrthoDB" id="6161934at2759"/>
<feature type="domain" description="Fibronectin type-III" evidence="3">
    <location>
        <begin position="312"/>
        <end position="409"/>
    </location>
</feature>
<dbReference type="AlphaFoldDB" id="A0A8B6GXY5"/>
<evidence type="ECO:0000256" key="1">
    <source>
        <dbReference type="ARBA" id="ARBA00022737"/>
    </source>
</evidence>
<accession>A0A8B6GXY5</accession>
<evidence type="ECO:0000313" key="4">
    <source>
        <dbReference type="EMBL" id="VDI70161.1"/>
    </source>
</evidence>
<dbReference type="SMART" id="SM00060">
    <property type="entry name" value="FN3"/>
    <property type="match status" value="2"/>
</dbReference>
<dbReference type="PROSITE" id="PS50835">
    <property type="entry name" value="IG_LIKE"/>
    <property type="match status" value="1"/>
</dbReference>
<dbReference type="InterPro" id="IPR003961">
    <property type="entry name" value="FN3_dom"/>
</dbReference>
<dbReference type="InterPro" id="IPR013783">
    <property type="entry name" value="Ig-like_fold"/>
</dbReference>
<reference evidence="4" key="1">
    <citation type="submission" date="2018-11" db="EMBL/GenBank/DDBJ databases">
        <authorList>
            <person name="Alioto T."/>
            <person name="Alioto T."/>
        </authorList>
    </citation>
    <scope>NUCLEOTIDE SEQUENCE</scope>
</reference>
<organism evidence="4 5">
    <name type="scientific">Mytilus galloprovincialis</name>
    <name type="common">Mediterranean mussel</name>
    <dbReference type="NCBI Taxonomy" id="29158"/>
    <lineage>
        <taxon>Eukaryota</taxon>
        <taxon>Metazoa</taxon>
        <taxon>Spiralia</taxon>
        <taxon>Lophotrochozoa</taxon>
        <taxon>Mollusca</taxon>
        <taxon>Bivalvia</taxon>
        <taxon>Autobranchia</taxon>
        <taxon>Pteriomorphia</taxon>
        <taxon>Mytilida</taxon>
        <taxon>Mytiloidea</taxon>
        <taxon>Mytilidae</taxon>
        <taxon>Mytilinae</taxon>
        <taxon>Mytilus</taxon>
    </lineage>
</organism>
<dbReference type="EMBL" id="UYJE01009113">
    <property type="protein sequence ID" value="VDI70161.1"/>
    <property type="molecule type" value="Genomic_DNA"/>
</dbReference>
<evidence type="ECO:0000313" key="5">
    <source>
        <dbReference type="Proteomes" id="UP000596742"/>
    </source>
</evidence>
<keyword evidence="1" id="KW-0677">Repeat</keyword>
<dbReference type="Pfam" id="PF00041">
    <property type="entry name" value="fn3"/>
    <property type="match status" value="2"/>
</dbReference>
<dbReference type="Proteomes" id="UP000596742">
    <property type="component" value="Unassembled WGS sequence"/>
</dbReference>
<dbReference type="PANTHER" id="PTHR13817">
    <property type="entry name" value="TITIN"/>
    <property type="match status" value="1"/>
</dbReference>
<dbReference type="PANTHER" id="PTHR13817:SF73">
    <property type="entry name" value="FIBRONECTIN TYPE-III DOMAIN-CONTAINING PROTEIN"/>
    <property type="match status" value="1"/>
</dbReference>
<dbReference type="CDD" id="cd00063">
    <property type="entry name" value="FN3"/>
    <property type="match status" value="2"/>
</dbReference>
<sequence length="659" mass="74356">MYQGSPSTSSNITVQGEIIKNEKKVVRGVEGKELKIVCNIESNIPDIAFVMHIHGSESGRVGSGNLTYSFKPSKNDNMKSFACSAYSIFLEKQLSSKELLDIQYPTVVKIRKEVTGTKVKLTCNPRGNPENYTFADWEHWSEFKEFIRNVQGTPDGKLTLLKPNNSNRLHENDGIYKCKTSNGIEGTNGILYQKGSVVLNNKAPPIFVNANTQIQYGHYGQKMYLNVQLYNNKYDTIRTAIAKQNHPINLPGRQERIITHDRFHGINVTVPGLNITFLLTLGGIEDFADYTITACNYWGCNDFTVKVTSNCRPEPPKYVAVITYARYLEVVWDPGFDGGYQQTFFVEYQQEPENTWKRSVPVIDNRQVRLSTILNNLNPKTRYQVRVLSTNEIGDSKQTAVTSLMTLAESPESPTNVSVIPYDRHLEVSWCPGYNGGDPQTFFIEYQQNTGEKRTRSAPIIDNMQMRMSNILYKMTPNTRYVVRMFSRNEIGESKKTTVIDAMTLDEDVSDNYNPVEEEVRENFQVEPVDNLLYTSSDDSILARAQNIRNQSILDTTVPSTSSDNQFYQMQLLNGGLANGRRSCTYINRGAVSAVLNPQIDDPSLNYSEITFKTAPTMRDAVIHGNVNRTIYSEIDLMAEPVAPLSSSDESDDSDTLPL</sequence>
<proteinExistence type="predicted"/>
<dbReference type="InterPro" id="IPR036116">
    <property type="entry name" value="FN3_sf"/>
</dbReference>
<protein>
    <submittedName>
        <fullName evidence="4">Uncharacterized protein</fullName>
    </submittedName>
</protein>
<name>A0A8B6GXY5_MYTGA</name>
<dbReference type="Gene3D" id="2.60.40.10">
    <property type="entry name" value="Immunoglobulins"/>
    <property type="match status" value="2"/>
</dbReference>
<dbReference type="InterPro" id="IPR050964">
    <property type="entry name" value="Striated_Muscle_Regulatory"/>
</dbReference>
<feature type="domain" description="Ig-like" evidence="2">
    <location>
        <begin position="105"/>
        <end position="198"/>
    </location>
</feature>
<evidence type="ECO:0000259" key="3">
    <source>
        <dbReference type="PROSITE" id="PS50853"/>
    </source>
</evidence>
<evidence type="ECO:0000259" key="2">
    <source>
        <dbReference type="PROSITE" id="PS50835"/>
    </source>
</evidence>
<dbReference type="PROSITE" id="PS50853">
    <property type="entry name" value="FN3"/>
    <property type="match status" value="2"/>
</dbReference>
<dbReference type="InterPro" id="IPR007110">
    <property type="entry name" value="Ig-like_dom"/>
</dbReference>
<dbReference type="SUPFAM" id="SSF49265">
    <property type="entry name" value="Fibronectin type III"/>
    <property type="match status" value="1"/>
</dbReference>
<feature type="domain" description="Fibronectin type-III" evidence="3">
    <location>
        <begin position="410"/>
        <end position="507"/>
    </location>
</feature>